<evidence type="ECO:0000256" key="5">
    <source>
        <dbReference type="ARBA" id="ARBA00022840"/>
    </source>
</evidence>
<feature type="domain" description="ABC transporter" evidence="10">
    <location>
        <begin position="6"/>
        <end position="221"/>
    </location>
</feature>
<evidence type="ECO:0000256" key="4">
    <source>
        <dbReference type="ARBA" id="ARBA00022833"/>
    </source>
</evidence>
<dbReference type="GO" id="GO:0006829">
    <property type="term" value="P:zinc ion transport"/>
    <property type="evidence" value="ECO:0007669"/>
    <property type="project" value="UniProtKB-KW"/>
</dbReference>
<sequence>MSSYLLQAENISLHINQRQILDNINLSIKPGEILTLIGPNGSGKTSLVRVLLGLVKADQGSLKKKDNLVIGYVPQKLHFDAALPMSVERFLQMGLKIKTDEIKYTASTLNIASLLTQAVQSVSGGEFQRILLARALLRKPDLLVLDEPAQGVDINGQQQLYQLISNIRDELGCGVLMVSHDLHLVMEATDQVLCLNTHICCTGHPQAVSKHPEYLKLFGASLEGVAVYTHQHDHSHDLSGDVVEHHSGCNHDN</sequence>
<dbReference type="PANTHER" id="PTHR42734">
    <property type="entry name" value="METAL TRANSPORT SYSTEM ATP-BINDING PROTEIN TM_0124-RELATED"/>
    <property type="match status" value="1"/>
</dbReference>
<dbReference type="InterPro" id="IPR003439">
    <property type="entry name" value="ABC_transporter-like_ATP-bd"/>
</dbReference>
<evidence type="ECO:0000256" key="7">
    <source>
        <dbReference type="ARBA" id="ARBA00022967"/>
    </source>
</evidence>
<evidence type="ECO:0000313" key="11">
    <source>
        <dbReference type="EMBL" id="VAW60002.1"/>
    </source>
</evidence>
<protein>
    <submittedName>
        <fullName evidence="11">Zinc ABC transporter, ATP-binding protein ZnuC</fullName>
    </submittedName>
</protein>
<evidence type="ECO:0000256" key="9">
    <source>
        <dbReference type="ARBA" id="ARBA00023136"/>
    </source>
</evidence>
<evidence type="ECO:0000256" key="8">
    <source>
        <dbReference type="ARBA" id="ARBA00023065"/>
    </source>
</evidence>
<proteinExistence type="predicted"/>
<dbReference type="Pfam" id="PF00005">
    <property type="entry name" value="ABC_tran"/>
    <property type="match status" value="1"/>
</dbReference>
<dbReference type="InterPro" id="IPR027417">
    <property type="entry name" value="P-loop_NTPase"/>
</dbReference>
<dbReference type="SUPFAM" id="SSF52540">
    <property type="entry name" value="P-loop containing nucleoside triphosphate hydrolases"/>
    <property type="match status" value="1"/>
</dbReference>
<dbReference type="Gene3D" id="3.40.50.300">
    <property type="entry name" value="P-loop containing nucleotide triphosphate hydrolases"/>
    <property type="match status" value="1"/>
</dbReference>
<keyword evidence="2" id="KW-1003">Cell membrane</keyword>
<accession>A0A3B0X962</accession>
<dbReference type="GO" id="GO:0010043">
    <property type="term" value="P:response to zinc ion"/>
    <property type="evidence" value="ECO:0007669"/>
    <property type="project" value="TreeGrafter"/>
</dbReference>
<dbReference type="InterPro" id="IPR017871">
    <property type="entry name" value="ABC_transporter-like_CS"/>
</dbReference>
<dbReference type="GO" id="GO:0016887">
    <property type="term" value="F:ATP hydrolysis activity"/>
    <property type="evidence" value="ECO:0007669"/>
    <property type="project" value="InterPro"/>
</dbReference>
<dbReference type="EMBL" id="UOFH01000118">
    <property type="protein sequence ID" value="VAW60002.1"/>
    <property type="molecule type" value="Genomic_DNA"/>
</dbReference>
<evidence type="ECO:0000256" key="6">
    <source>
        <dbReference type="ARBA" id="ARBA00022906"/>
    </source>
</evidence>
<evidence type="ECO:0000259" key="10">
    <source>
        <dbReference type="PROSITE" id="PS50893"/>
    </source>
</evidence>
<dbReference type="GO" id="GO:0005524">
    <property type="term" value="F:ATP binding"/>
    <property type="evidence" value="ECO:0007669"/>
    <property type="project" value="UniProtKB-KW"/>
</dbReference>
<dbReference type="PROSITE" id="PS50893">
    <property type="entry name" value="ABC_TRANSPORTER_2"/>
    <property type="match status" value="1"/>
</dbReference>
<dbReference type="SMART" id="SM00382">
    <property type="entry name" value="AAA"/>
    <property type="match status" value="1"/>
</dbReference>
<keyword evidence="8" id="KW-0406">Ion transport</keyword>
<dbReference type="PANTHER" id="PTHR42734:SF9">
    <property type="entry name" value="ZINC IMPORT ATP-BINDING PROTEIN ZNUC"/>
    <property type="match status" value="1"/>
</dbReference>
<keyword evidence="9" id="KW-0472">Membrane</keyword>
<dbReference type="PROSITE" id="PS00211">
    <property type="entry name" value="ABC_TRANSPORTER_1"/>
    <property type="match status" value="1"/>
</dbReference>
<keyword evidence="1" id="KW-0813">Transport</keyword>
<dbReference type="FunFam" id="3.40.50.300:FF:000392">
    <property type="entry name" value="Zinc import ATP-binding protein ZnuC"/>
    <property type="match status" value="1"/>
</dbReference>
<gene>
    <name evidence="11" type="ORF">MNBD_GAMMA08-2964</name>
</gene>
<keyword evidence="7" id="KW-1278">Translocase</keyword>
<dbReference type="InterPro" id="IPR003593">
    <property type="entry name" value="AAA+_ATPase"/>
</dbReference>
<keyword evidence="5 11" id="KW-0067">ATP-binding</keyword>
<name>A0A3B0X962_9ZZZZ</name>
<dbReference type="NCBIfam" id="NF007090">
    <property type="entry name" value="PRK09544.1"/>
    <property type="match status" value="1"/>
</dbReference>
<dbReference type="AlphaFoldDB" id="A0A3B0X962"/>
<reference evidence="11" key="1">
    <citation type="submission" date="2018-06" db="EMBL/GenBank/DDBJ databases">
        <authorList>
            <person name="Zhirakovskaya E."/>
        </authorList>
    </citation>
    <scope>NUCLEOTIDE SEQUENCE</scope>
</reference>
<evidence type="ECO:0000256" key="1">
    <source>
        <dbReference type="ARBA" id="ARBA00022448"/>
    </source>
</evidence>
<evidence type="ECO:0000256" key="2">
    <source>
        <dbReference type="ARBA" id="ARBA00022475"/>
    </source>
</evidence>
<keyword evidence="4" id="KW-0862">Zinc</keyword>
<dbReference type="InterPro" id="IPR050153">
    <property type="entry name" value="Metal_Ion_Import_ABC"/>
</dbReference>
<keyword evidence="6" id="KW-0864">Zinc transport</keyword>
<keyword evidence="3" id="KW-0547">Nucleotide-binding</keyword>
<organism evidence="11">
    <name type="scientific">hydrothermal vent metagenome</name>
    <dbReference type="NCBI Taxonomy" id="652676"/>
    <lineage>
        <taxon>unclassified sequences</taxon>
        <taxon>metagenomes</taxon>
        <taxon>ecological metagenomes</taxon>
    </lineage>
</organism>
<evidence type="ECO:0000256" key="3">
    <source>
        <dbReference type="ARBA" id="ARBA00022741"/>
    </source>
</evidence>